<reference evidence="2" key="1">
    <citation type="journal article" date="2019" name="Int. J. Syst. Evol. Microbiol.">
        <title>The Global Catalogue of Microorganisms (GCM) 10K type strain sequencing project: providing services to taxonomists for standard genome sequencing and annotation.</title>
        <authorList>
            <consortium name="The Broad Institute Genomics Platform"/>
            <consortium name="The Broad Institute Genome Sequencing Center for Infectious Disease"/>
            <person name="Wu L."/>
            <person name="Ma J."/>
        </authorList>
    </citation>
    <scope>NUCLEOTIDE SEQUENCE [LARGE SCALE GENOMIC DNA]</scope>
    <source>
        <strain evidence="2">CCUG 59778</strain>
    </source>
</reference>
<accession>A0ABV8X6Z1</accession>
<gene>
    <name evidence="1" type="ORF">ACFOZY_12115</name>
</gene>
<dbReference type="Proteomes" id="UP001595817">
    <property type="component" value="Unassembled WGS sequence"/>
</dbReference>
<comment type="caution">
    <text evidence="1">The sequence shown here is derived from an EMBL/GenBank/DDBJ whole genome shotgun (WGS) entry which is preliminary data.</text>
</comment>
<organism evidence="1 2">
    <name type="scientific">Chungangia koreensis</name>
    <dbReference type="NCBI Taxonomy" id="752657"/>
    <lineage>
        <taxon>Bacteria</taxon>
        <taxon>Bacillati</taxon>
        <taxon>Bacillota</taxon>
        <taxon>Bacilli</taxon>
        <taxon>Lactobacillales</taxon>
        <taxon>Chungangia</taxon>
    </lineage>
</organism>
<dbReference type="RefSeq" id="WP_378155787.1">
    <property type="nucleotide sequence ID" value="NZ_JBHSEC010000019.1"/>
</dbReference>
<evidence type="ECO:0000313" key="1">
    <source>
        <dbReference type="EMBL" id="MFC4411165.1"/>
    </source>
</evidence>
<protein>
    <recommendedName>
        <fullName evidence="3">Lipoprotein</fullName>
    </recommendedName>
</protein>
<dbReference type="PROSITE" id="PS51257">
    <property type="entry name" value="PROKAR_LIPOPROTEIN"/>
    <property type="match status" value="1"/>
</dbReference>
<evidence type="ECO:0008006" key="3">
    <source>
        <dbReference type="Google" id="ProtNLM"/>
    </source>
</evidence>
<keyword evidence="2" id="KW-1185">Reference proteome</keyword>
<name>A0ABV8X6Z1_9LACT</name>
<sequence>MKKLIIGLSAATFIGILVGCSDGDSQVQSKEKATKPKTETVYDKNGDQFEVIKSGNKLYDAIHNSALVSASIVEDFNYEEKKEMIDVLVTYLNGAVEVAEGTRERHIKEILKDSAYEVETAVKEKNPDLRDILAQVNSALQNLDSAYNPLTQKYDDAGKINAASMDTNIIHYTEFDTLRDYVNHTYKGLKSGKRTIEDEIYPALSYTNFFEDTIKVDGLQEEFHMYQTLAHNAMNEWHGKGEVSDETEEAFREQLELIYLELGLDSKS</sequence>
<evidence type="ECO:0000313" key="2">
    <source>
        <dbReference type="Proteomes" id="UP001595817"/>
    </source>
</evidence>
<proteinExistence type="predicted"/>
<dbReference type="EMBL" id="JBHSEC010000019">
    <property type="protein sequence ID" value="MFC4411165.1"/>
    <property type="molecule type" value="Genomic_DNA"/>
</dbReference>